<evidence type="ECO:0000259" key="17">
    <source>
        <dbReference type="PROSITE" id="PS50228"/>
    </source>
</evidence>
<keyword evidence="6" id="KW-0677">Repeat</keyword>
<dbReference type="GO" id="GO:0016020">
    <property type="term" value="C:membrane"/>
    <property type="evidence" value="ECO:0007669"/>
    <property type="project" value="UniProtKB-SubCell"/>
</dbReference>
<dbReference type="GeneTree" id="ENSGT00940000164905"/>
<keyword evidence="5" id="KW-0430">Lectin</keyword>
<evidence type="ECO:0000256" key="5">
    <source>
        <dbReference type="ARBA" id="ARBA00022734"/>
    </source>
</evidence>
<evidence type="ECO:0000256" key="12">
    <source>
        <dbReference type="PROSITE-ProRule" id="PRU00152"/>
    </source>
</evidence>
<dbReference type="GO" id="GO:0030246">
    <property type="term" value="F:carbohydrate binding"/>
    <property type="evidence" value="ECO:0007669"/>
    <property type="project" value="UniProtKB-KW"/>
</dbReference>
<dbReference type="GO" id="GO:0005509">
    <property type="term" value="F:calcium ion binding"/>
    <property type="evidence" value="ECO:0007669"/>
    <property type="project" value="InterPro"/>
</dbReference>
<dbReference type="Pfam" id="PF08016">
    <property type="entry name" value="PKD_channel"/>
    <property type="match status" value="1"/>
</dbReference>
<dbReference type="PANTHER" id="PTHR10877">
    <property type="entry name" value="POLYCYSTIN FAMILY MEMBER"/>
    <property type="match status" value="1"/>
</dbReference>
<dbReference type="PANTHER" id="PTHR10877:SF134">
    <property type="entry name" value="POLYCYSTIN-1-LIKE PROTEIN 2"/>
    <property type="match status" value="1"/>
</dbReference>
<dbReference type="InParanoid" id="A0A671VSJ9"/>
<evidence type="ECO:0000313" key="19">
    <source>
        <dbReference type="Proteomes" id="UP000472265"/>
    </source>
</evidence>
<dbReference type="CDD" id="cd22831">
    <property type="entry name" value="Gal_Rha_Lectin_PKD1L2"/>
    <property type="match status" value="1"/>
</dbReference>
<dbReference type="Pfam" id="PF20519">
    <property type="entry name" value="Polycystin_dom"/>
    <property type="match status" value="1"/>
</dbReference>
<dbReference type="Proteomes" id="UP000472265">
    <property type="component" value="Chromosome 9"/>
</dbReference>
<keyword evidence="19" id="KW-1185">Reference proteome</keyword>
<evidence type="ECO:0000256" key="13">
    <source>
        <dbReference type="SAM" id="Phobius"/>
    </source>
</evidence>
<reference evidence="18" key="3">
    <citation type="submission" date="2025-09" db="UniProtKB">
        <authorList>
            <consortium name="Ensembl"/>
        </authorList>
    </citation>
    <scope>IDENTIFICATION</scope>
</reference>
<keyword evidence="9" id="KW-1015">Disulfide bond</keyword>
<comment type="subcellular location">
    <subcellularLocation>
        <location evidence="1">Membrane</location>
        <topology evidence="1">Multi-pass membrane protein</topology>
    </subcellularLocation>
</comment>
<dbReference type="Ensembl" id="ENSSAUT00010031046.1">
    <property type="protein sequence ID" value="ENSSAUP00010029445.1"/>
    <property type="gene ID" value="ENSSAUG00010012650.1"/>
</dbReference>
<dbReference type="InterPro" id="IPR000203">
    <property type="entry name" value="GPS"/>
</dbReference>
<dbReference type="InterPro" id="IPR042060">
    <property type="entry name" value="PLAT_polycystin1"/>
</dbReference>
<dbReference type="CDD" id="cd00037">
    <property type="entry name" value="CLECT"/>
    <property type="match status" value="1"/>
</dbReference>
<keyword evidence="7 13" id="KW-1133">Transmembrane helix</keyword>
<evidence type="ECO:0000256" key="6">
    <source>
        <dbReference type="ARBA" id="ARBA00022737"/>
    </source>
</evidence>
<sequence length="1558" mass="176220">MLLLILMTLSSLCCAEDKTEVTVSCPEHQKAFGASCYEFVGLRRSFSGAQAWCERRGGHLVFIRDEGTQYFLQRHSDPKKDLWFGAASSPSTNLQYPPTVEGPLTWLDGSEITYSSWVSSPQPGAACGHILRDSGFQWEATRDCNKRLPFICQFESGRSIACAGRNTTLRCDSGRVLMIDGGFYGRKNIHYCRSPLLTSPTQIQCGWVDAAEALRAHCHGRQVCQITEVVHTFGEPCPQLGSYLSLDYHCREGGSLEYNPSLLLGLGLGLMFQSGITLSASSRRRAETFLASVTGELVSIHLRNTLTCNAHEEIPTHHMLYPFTAHFVSSISEDPCPTSQAVYSFTSARKLLHVDLFSWIFPGPQILLPRSAGEQVNTSFLDLGNFSTTAINISSADSTLVLKMVPSKDPLPFKLFLGYLDYPTEKNYAAKTEMPLQGTTQEERYTWLLEPKDLKGNIGLHYLVVRPIVGPGIKSIDANLSITPITTECKFWNETTLDWGNNGCRVGVQTTPLVTQCLCNHLTFFGSSFFVTPNLVDASRTAELFATFAENPVVVCFVGALFVAYLLVLVWARRKDLQDATKVKVTVLEDNDPMDEYRYLLSVSTGHRRGASTSAQVTVTLLGEEGNSEPHHLSDPKKCVFERGAVDLFLLTTPFPLGDLQAIRLWHNNSGSHPEWYVGNVMVQDLQTEQKWHFLCNSWLAIDLGDCSPDKVFSVSTEMDLKKFSNLFFMKTSKDFSDGHLWYSVISRPPSSTFTCVQRISCCFSLLLCTMLTSVMFYGIPADPSEQTMDLGHFEFTWQQFMVGVQSSLIMFPVNILIVSIFRNTRPRETSCCKRKSEKLDALKETSIPKTASTNMDASVTLETVIKVLLESEMLFSEGSASAPPESTAEGIQKKSNKSQYLYRQLCHIDKELSELGPSAFPTLHSYSQAMLQVRGMKGSLEDQLSKSNCVNQDDLSQEKRVWCHGGLPWWFIFVGWLLVIASSVVSGYYTMLYGLKFGKERSISWLVSMNVSFFQSILIVQPLKVLCLAVFFALVIKRVDEEDYQNVAFDQHMVRQDRGLYEPPPPADIEKMRRNKIVEQKAFALLREILTYMGFMWMLLLVAYGQRDPNAFFLNQHIRNSFSAMTSDSMSVGDVFTWANTSLLSNLFGVYPGFITDGNSKLVGNARLRQLRVQKKSCQIDRLMLKHVTDCRALYSWEEEDMGSYDPGWNHSVMDNNSESTFSPWKYRTQAQVRAHPVWGKMVLYRGGGFVAELGPDSQNASSTLEYLFRNKWLDMYTRAIFVEFTVYNANVNLFCIVTLLFETTAVGAFQFSSKLQSVRLYQSTGGLHIFVLAAEIIYMLFILYYMFLQGKLLKQQRWAYFRCKWNLLELTIILLSWSALAFHIKRAVIGDRDMTYYHDHKDQFASFYETAKADSTLQYLIAFLVLLSTIKMWHLLRLNPKMNMITATLQRAWSDISGFLLIILIMFLAYSITSNVIYGWKLSSYRTFADSLLTIISLQIGIFNYNEVLDLYPSLGWLLFGSCIVFMTFVVLNLLISVILVAFNQEQIHHKVISKT</sequence>
<feature type="domain" description="PLAT" evidence="16">
    <location>
        <begin position="597"/>
        <end position="714"/>
    </location>
</feature>
<dbReference type="InterPro" id="IPR016187">
    <property type="entry name" value="CTDL_fold"/>
</dbReference>
<dbReference type="SMART" id="SM00303">
    <property type="entry name" value="GPS"/>
    <property type="match status" value="1"/>
</dbReference>
<evidence type="ECO:0000256" key="10">
    <source>
        <dbReference type="ARBA" id="ARBA00023180"/>
    </source>
</evidence>
<dbReference type="GO" id="GO:0005262">
    <property type="term" value="F:calcium channel activity"/>
    <property type="evidence" value="ECO:0007669"/>
    <property type="project" value="TreeGrafter"/>
</dbReference>
<dbReference type="Pfam" id="PF01477">
    <property type="entry name" value="PLAT"/>
    <property type="match status" value="1"/>
</dbReference>
<dbReference type="Gene3D" id="3.10.100.10">
    <property type="entry name" value="Mannose-Binding Protein A, subunit A"/>
    <property type="match status" value="1"/>
</dbReference>
<dbReference type="FunFam" id="1.10.287.70:FF:000086">
    <property type="entry name" value="Polycystic kidney disease 2"/>
    <property type="match status" value="1"/>
</dbReference>
<keyword evidence="10" id="KW-0325">Glycoprotein</keyword>
<evidence type="ECO:0000256" key="8">
    <source>
        <dbReference type="ARBA" id="ARBA00023136"/>
    </source>
</evidence>
<feature type="transmembrane region" description="Helical" evidence="13">
    <location>
        <begin position="1419"/>
        <end position="1438"/>
    </location>
</feature>
<accession>A0A671VSJ9</accession>
<dbReference type="InterPro" id="IPR036392">
    <property type="entry name" value="PLAT/LH2_dom_sf"/>
</dbReference>
<feature type="chain" id="PRO_5025497503" evidence="14">
    <location>
        <begin position="16"/>
        <end position="1558"/>
    </location>
</feature>
<evidence type="ECO:0000256" key="7">
    <source>
        <dbReference type="ARBA" id="ARBA00022989"/>
    </source>
</evidence>
<dbReference type="Pfam" id="PF00059">
    <property type="entry name" value="Lectin_C"/>
    <property type="match status" value="1"/>
</dbReference>
<dbReference type="Gene3D" id="2.60.220.50">
    <property type="match status" value="1"/>
</dbReference>
<dbReference type="OMA" id="AVKRKWH"/>
<feature type="transmembrane region" description="Helical" evidence="13">
    <location>
        <begin position="1369"/>
        <end position="1386"/>
    </location>
</feature>
<dbReference type="FunFam" id="2.60.60.20:FF:000008">
    <property type="entry name" value="Polycystic kidney disease 1-like 2, isoform CRA_a"/>
    <property type="match status" value="1"/>
</dbReference>
<dbReference type="PROSITE" id="PS50095">
    <property type="entry name" value="PLAT"/>
    <property type="match status" value="1"/>
</dbReference>
<protein>
    <submittedName>
        <fullName evidence="18">Polycystic kidney disease 1 like 2a</fullName>
    </submittedName>
</protein>
<dbReference type="InterPro" id="IPR043159">
    <property type="entry name" value="Lectin_gal-bd_sf"/>
</dbReference>
<feature type="transmembrane region" description="Helical" evidence="13">
    <location>
        <begin position="970"/>
        <end position="992"/>
    </location>
</feature>
<dbReference type="PROSITE" id="PS50041">
    <property type="entry name" value="C_TYPE_LECTIN_2"/>
    <property type="match status" value="1"/>
</dbReference>
<feature type="transmembrane region" description="Helical" evidence="13">
    <location>
        <begin position="1012"/>
        <end position="1037"/>
    </location>
</feature>
<feature type="transmembrane region" description="Helical" evidence="13">
    <location>
        <begin position="1293"/>
        <end position="1315"/>
    </location>
</feature>
<evidence type="ECO:0000256" key="4">
    <source>
        <dbReference type="ARBA" id="ARBA00022729"/>
    </source>
</evidence>
<dbReference type="Gene3D" id="2.60.60.20">
    <property type="entry name" value="PLAT/LH2 domain"/>
    <property type="match status" value="1"/>
</dbReference>
<evidence type="ECO:0000313" key="18">
    <source>
        <dbReference type="Ensembl" id="ENSSAUP00010029445.1"/>
    </source>
</evidence>
<feature type="transmembrane region" description="Helical" evidence="13">
    <location>
        <begin position="1458"/>
        <end position="1482"/>
    </location>
</feature>
<dbReference type="InterPro" id="IPR046338">
    <property type="entry name" value="GAIN_dom_sf"/>
</dbReference>
<reference evidence="18" key="2">
    <citation type="submission" date="2025-08" db="UniProtKB">
        <authorList>
            <consortium name="Ensembl"/>
        </authorList>
    </citation>
    <scope>IDENTIFICATION</scope>
</reference>
<comment type="similarity">
    <text evidence="2">Belongs to the polycystin family.</text>
</comment>
<reference evidence="18" key="1">
    <citation type="submission" date="2021-04" db="EMBL/GenBank/DDBJ databases">
        <authorList>
            <consortium name="Wellcome Sanger Institute Data Sharing"/>
        </authorList>
    </citation>
    <scope>NUCLEOTIDE SEQUENCE [LARGE SCALE GENOMIC DNA]</scope>
</reference>
<name>A0A671VSJ9_SPAAU</name>
<feature type="transmembrane region" description="Helical" evidence="13">
    <location>
        <begin position="800"/>
        <end position="822"/>
    </location>
</feature>
<dbReference type="SMART" id="SM00308">
    <property type="entry name" value="LH2"/>
    <property type="match status" value="1"/>
</dbReference>
<dbReference type="InterPro" id="IPR046791">
    <property type="entry name" value="Polycystin_dom"/>
</dbReference>
<dbReference type="PROSITE" id="PS50228">
    <property type="entry name" value="SUEL_LECTIN"/>
    <property type="match status" value="1"/>
</dbReference>
<evidence type="ECO:0000256" key="1">
    <source>
        <dbReference type="ARBA" id="ARBA00004141"/>
    </source>
</evidence>
<evidence type="ECO:0000256" key="2">
    <source>
        <dbReference type="ARBA" id="ARBA00007200"/>
    </source>
</evidence>
<dbReference type="SUPFAM" id="SSF56436">
    <property type="entry name" value="C-type lectin-like"/>
    <property type="match status" value="1"/>
</dbReference>
<dbReference type="InterPro" id="IPR000922">
    <property type="entry name" value="Lectin_gal-bd_dom"/>
</dbReference>
<feature type="disulfide bond" evidence="11">
    <location>
        <begin position="1179"/>
        <end position="1192"/>
    </location>
</feature>
<feature type="transmembrane region" description="Helical" evidence="13">
    <location>
        <begin position="1083"/>
        <end position="1105"/>
    </location>
</feature>
<dbReference type="CDD" id="cd01752">
    <property type="entry name" value="PLAT_polycystin"/>
    <property type="match status" value="1"/>
</dbReference>
<proteinExistence type="inferred from homology"/>
<dbReference type="SUPFAM" id="SSF49723">
    <property type="entry name" value="Lipase/lipooxygenase domain (PLAT/LH2 domain)"/>
    <property type="match status" value="1"/>
</dbReference>
<dbReference type="InterPro" id="IPR013122">
    <property type="entry name" value="PKD1_2_channel"/>
</dbReference>
<dbReference type="SMART" id="SM00034">
    <property type="entry name" value="CLECT"/>
    <property type="match status" value="1"/>
</dbReference>
<evidence type="ECO:0000259" key="16">
    <source>
        <dbReference type="PROSITE" id="PS50095"/>
    </source>
</evidence>
<dbReference type="InterPro" id="IPR051223">
    <property type="entry name" value="Polycystin"/>
</dbReference>
<dbReference type="InterPro" id="IPR001304">
    <property type="entry name" value="C-type_lectin-like"/>
</dbReference>
<feature type="transmembrane region" description="Helical" evidence="13">
    <location>
        <begin position="760"/>
        <end position="780"/>
    </location>
</feature>
<comment type="caution">
    <text evidence="12">Lacks conserved residue(s) required for the propagation of feature annotation.</text>
</comment>
<keyword evidence="4 14" id="KW-0732">Signal</keyword>
<keyword evidence="8 13" id="KW-0472">Membrane</keyword>
<evidence type="ECO:0000259" key="15">
    <source>
        <dbReference type="PROSITE" id="PS50041"/>
    </source>
</evidence>
<evidence type="ECO:0000256" key="14">
    <source>
        <dbReference type="SAM" id="SignalP"/>
    </source>
</evidence>
<dbReference type="GO" id="GO:0050982">
    <property type="term" value="P:detection of mechanical stimulus"/>
    <property type="evidence" value="ECO:0007669"/>
    <property type="project" value="TreeGrafter"/>
</dbReference>
<dbReference type="InterPro" id="IPR001024">
    <property type="entry name" value="PLAT/LH2_dom"/>
</dbReference>
<evidence type="ECO:0000256" key="11">
    <source>
        <dbReference type="PIRSR" id="PIRSR603915-2"/>
    </source>
</evidence>
<evidence type="ECO:0000256" key="9">
    <source>
        <dbReference type="ARBA" id="ARBA00023157"/>
    </source>
</evidence>
<evidence type="ECO:0000256" key="3">
    <source>
        <dbReference type="ARBA" id="ARBA00022692"/>
    </source>
</evidence>
<dbReference type="Pfam" id="PF02140">
    <property type="entry name" value="SUEL_Lectin"/>
    <property type="match status" value="1"/>
</dbReference>
<dbReference type="InterPro" id="IPR003915">
    <property type="entry name" value="PKD_2"/>
</dbReference>
<feature type="transmembrane region" description="Helical" evidence="13">
    <location>
        <begin position="1327"/>
        <end position="1349"/>
    </location>
</feature>
<dbReference type="Pfam" id="PF01825">
    <property type="entry name" value="GPS"/>
    <property type="match status" value="1"/>
</dbReference>
<organism evidence="18 19">
    <name type="scientific">Sparus aurata</name>
    <name type="common">Gilthead sea bream</name>
    <dbReference type="NCBI Taxonomy" id="8175"/>
    <lineage>
        <taxon>Eukaryota</taxon>
        <taxon>Metazoa</taxon>
        <taxon>Chordata</taxon>
        <taxon>Craniata</taxon>
        <taxon>Vertebrata</taxon>
        <taxon>Euteleostomi</taxon>
        <taxon>Actinopterygii</taxon>
        <taxon>Neopterygii</taxon>
        <taxon>Teleostei</taxon>
        <taxon>Neoteleostei</taxon>
        <taxon>Acanthomorphata</taxon>
        <taxon>Eupercaria</taxon>
        <taxon>Spariformes</taxon>
        <taxon>Sparidae</taxon>
        <taxon>Sparus</taxon>
    </lineage>
</organism>
<feature type="transmembrane region" description="Helical" evidence="13">
    <location>
        <begin position="552"/>
        <end position="572"/>
    </location>
</feature>
<feature type="signal peptide" evidence="14">
    <location>
        <begin position="1"/>
        <end position="15"/>
    </location>
</feature>
<keyword evidence="3 13" id="KW-0812">Transmembrane</keyword>
<dbReference type="Gene3D" id="2.60.120.740">
    <property type="match status" value="1"/>
</dbReference>
<feature type="domain" description="SUEL-type lectin" evidence="17">
    <location>
        <begin position="161"/>
        <end position="251"/>
    </location>
</feature>
<dbReference type="PRINTS" id="PR01433">
    <property type="entry name" value="POLYCYSTIN2"/>
</dbReference>
<dbReference type="InterPro" id="IPR016186">
    <property type="entry name" value="C-type_lectin-like/link_sf"/>
</dbReference>
<feature type="domain" description="C-type lectin" evidence="15">
    <location>
        <begin position="32"/>
        <end position="153"/>
    </location>
</feature>
<feature type="transmembrane region" description="Helical" evidence="13">
    <location>
        <begin position="1519"/>
        <end position="1545"/>
    </location>
</feature>
<dbReference type="Gene3D" id="1.10.287.70">
    <property type="match status" value="1"/>
</dbReference>